<accession>A0A151B552</accession>
<keyword evidence="3" id="KW-1185">Reference proteome</keyword>
<organism evidence="2 3">
    <name type="scientific">Clostridium tepidiprofundi DSM 19306</name>
    <dbReference type="NCBI Taxonomy" id="1121338"/>
    <lineage>
        <taxon>Bacteria</taxon>
        <taxon>Bacillati</taxon>
        <taxon>Bacillota</taxon>
        <taxon>Clostridia</taxon>
        <taxon>Eubacteriales</taxon>
        <taxon>Clostridiaceae</taxon>
        <taxon>Clostridium</taxon>
    </lineage>
</organism>
<sequence>MSIKITTLIEDTLNKNSNLISEHGLSFLIECDNKKILFDTSQSDNFIANAKKLNIDLYDVDYVVISHGHYDHANGFKSFCDISRKNFSLYINHKFFDRKYSKKHGNFIYKGANFDKQFLIDRKINTFFVDKDITNLTPKINIISNIKRTTYYERINSNFYINIDNSYVKDCFDDEIVLTIDTPKGLIVLVGCSHIGIINILKTVEERLHNKIYGIIGGTHLIEADESRIDLTLNEFKKMDLKFIGISHCTGAKALEKLENNFGDIYFNNNAGNIINIL</sequence>
<dbReference type="AlphaFoldDB" id="A0A151B552"/>
<dbReference type="InterPro" id="IPR036866">
    <property type="entry name" value="RibonucZ/Hydroxyglut_hydro"/>
</dbReference>
<dbReference type="Proteomes" id="UP000075531">
    <property type="component" value="Unassembled WGS sequence"/>
</dbReference>
<dbReference type="STRING" id="1121338.CLTEP_12140"/>
<dbReference type="OrthoDB" id="9803916at2"/>
<comment type="caution">
    <text evidence="2">The sequence shown here is derived from an EMBL/GenBank/DDBJ whole genome shotgun (WGS) entry which is preliminary data.</text>
</comment>
<dbReference type="SUPFAM" id="SSF56281">
    <property type="entry name" value="Metallo-hydrolase/oxidoreductase"/>
    <property type="match status" value="1"/>
</dbReference>
<reference evidence="2 3" key="1">
    <citation type="submission" date="2016-02" db="EMBL/GenBank/DDBJ databases">
        <title>Genome sequence of Clostridium tepidiprofundi DSM 19306.</title>
        <authorList>
            <person name="Poehlein A."/>
            <person name="Daniel R."/>
        </authorList>
    </citation>
    <scope>NUCLEOTIDE SEQUENCE [LARGE SCALE GENOMIC DNA]</scope>
    <source>
        <strain evidence="2 3">DSM 19306</strain>
    </source>
</reference>
<dbReference type="InterPro" id="IPR001279">
    <property type="entry name" value="Metallo-B-lactamas"/>
</dbReference>
<keyword evidence="2" id="KW-0378">Hydrolase</keyword>
<dbReference type="PANTHER" id="PTHR13754">
    <property type="entry name" value="METALLO-BETA-LACTAMASE SUPERFAMILY PROTEIN"/>
    <property type="match status" value="1"/>
</dbReference>
<dbReference type="CDD" id="cd07713">
    <property type="entry name" value="DHPS-like_MBL-fold"/>
    <property type="match status" value="1"/>
</dbReference>
<feature type="domain" description="Metallo-beta-lactamase" evidence="1">
    <location>
        <begin position="24"/>
        <end position="83"/>
    </location>
</feature>
<gene>
    <name evidence="2" type="ORF">CLTEP_12140</name>
</gene>
<proteinExistence type="predicted"/>
<evidence type="ECO:0000313" key="3">
    <source>
        <dbReference type="Proteomes" id="UP000075531"/>
    </source>
</evidence>
<dbReference type="Gene3D" id="3.60.15.10">
    <property type="entry name" value="Ribonuclease Z/Hydroxyacylglutathione hydrolase-like"/>
    <property type="match status" value="1"/>
</dbReference>
<evidence type="ECO:0000313" key="2">
    <source>
        <dbReference type="EMBL" id="KYH34892.1"/>
    </source>
</evidence>
<dbReference type="InterPro" id="IPR041712">
    <property type="entry name" value="DHPS-like_MBL-fold"/>
</dbReference>
<dbReference type="GO" id="GO:0016787">
    <property type="term" value="F:hydrolase activity"/>
    <property type="evidence" value="ECO:0007669"/>
    <property type="project" value="UniProtKB-KW"/>
</dbReference>
<dbReference type="PANTHER" id="PTHR13754:SF13">
    <property type="entry name" value="METALLO-BETA-LACTAMASE SUPERFAMILY PROTEIN (AFU_ORTHOLOGUE AFUA_3G07630)"/>
    <property type="match status" value="1"/>
</dbReference>
<dbReference type="Pfam" id="PF00753">
    <property type="entry name" value="Lactamase_B"/>
    <property type="match status" value="1"/>
</dbReference>
<dbReference type="RefSeq" id="WP_084364691.1">
    <property type="nucleotide sequence ID" value="NZ_LTBA01000009.1"/>
</dbReference>
<evidence type="ECO:0000259" key="1">
    <source>
        <dbReference type="Pfam" id="PF00753"/>
    </source>
</evidence>
<dbReference type="EMBL" id="LTBA01000009">
    <property type="protein sequence ID" value="KYH34892.1"/>
    <property type="molecule type" value="Genomic_DNA"/>
</dbReference>
<protein>
    <submittedName>
        <fullName evidence="2">Putative hydrolase</fullName>
    </submittedName>
</protein>
<name>A0A151B552_9CLOT</name>
<dbReference type="PATRIC" id="fig|1121338.3.peg.1246"/>
<dbReference type="GO" id="GO:0016740">
    <property type="term" value="F:transferase activity"/>
    <property type="evidence" value="ECO:0007669"/>
    <property type="project" value="TreeGrafter"/>
</dbReference>
<dbReference type="InterPro" id="IPR052926">
    <property type="entry name" value="Metallo-beta-lactamase_dom"/>
</dbReference>